<accession>A0A183CEK9</accession>
<keyword evidence="1" id="KW-0732">Signal</keyword>
<protein>
    <submittedName>
        <fullName evidence="3">Secreted protein</fullName>
    </submittedName>
</protein>
<dbReference type="AlphaFoldDB" id="A0A183CEK9"/>
<dbReference type="WBParaSite" id="GPLIN_001131400">
    <property type="protein sequence ID" value="GPLIN_001131400"/>
    <property type="gene ID" value="GPLIN_001131400"/>
</dbReference>
<dbReference type="Proteomes" id="UP000050741">
    <property type="component" value="Unassembled WGS sequence"/>
</dbReference>
<sequence>MINIDPFYWIKMTFASILILSALTLEAQCQNSISERFNSFILAITSANGDDKQSTVSDQQFVAERPVELELTKARQLQEWIGQVAEKFVDEHDIETANYNCKPNVQIDDVILDDVIRRAQQQSQPTTHSKFFPSERFECSIECL</sequence>
<evidence type="ECO:0000313" key="3">
    <source>
        <dbReference type="WBParaSite" id="GPLIN_001131400"/>
    </source>
</evidence>
<reference evidence="2" key="2">
    <citation type="submission" date="2014-05" db="EMBL/GenBank/DDBJ databases">
        <title>The genome and life-stage specific transcriptomes of Globodera pallida elucidate key aspects of plant parasitism by a cyst nematode.</title>
        <authorList>
            <person name="Cotton J.A."/>
            <person name="Lilley C.J."/>
            <person name="Jones L.M."/>
            <person name="Kikuchi T."/>
            <person name="Reid A.J."/>
            <person name="Thorpe P."/>
            <person name="Tsai I.J."/>
            <person name="Beasley H."/>
            <person name="Blok V."/>
            <person name="Cock P.J.A."/>
            <person name="Van den Akker S.E."/>
            <person name="Holroyd N."/>
            <person name="Hunt M."/>
            <person name="Mantelin S."/>
            <person name="Naghra H."/>
            <person name="Pain A."/>
            <person name="Palomares-Rius J.E."/>
            <person name="Zarowiecki M."/>
            <person name="Berriman M."/>
            <person name="Jones J.T."/>
            <person name="Urwin P.E."/>
        </authorList>
    </citation>
    <scope>NUCLEOTIDE SEQUENCE [LARGE SCALE GENOMIC DNA]</scope>
    <source>
        <strain evidence="2">Lindley</strain>
    </source>
</reference>
<reference evidence="2" key="1">
    <citation type="submission" date="2013-12" db="EMBL/GenBank/DDBJ databases">
        <authorList>
            <person name="Aslett M."/>
        </authorList>
    </citation>
    <scope>NUCLEOTIDE SEQUENCE [LARGE SCALE GENOMIC DNA]</scope>
    <source>
        <strain evidence="2">Lindley</strain>
    </source>
</reference>
<proteinExistence type="predicted"/>
<name>A0A183CEK9_GLOPA</name>
<organism evidence="2 3">
    <name type="scientific">Globodera pallida</name>
    <name type="common">Potato cyst nematode worm</name>
    <name type="synonym">Heterodera pallida</name>
    <dbReference type="NCBI Taxonomy" id="36090"/>
    <lineage>
        <taxon>Eukaryota</taxon>
        <taxon>Metazoa</taxon>
        <taxon>Ecdysozoa</taxon>
        <taxon>Nematoda</taxon>
        <taxon>Chromadorea</taxon>
        <taxon>Rhabditida</taxon>
        <taxon>Tylenchina</taxon>
        <taxon>Tylenchomorpha</taxon>
        <taxon>Tylenchoidea</taxon>
        <taxon>Heteroderidae</taxon>
        <taxon>Heteroderinae</taxon>
        <taxon>Globodera</taxon>
    </lineage>
</organism>
<evidence type="ECO:0000313" key="2">
    <source>
        <dbReference type="Proteomes" id="UP000050741"/>
    </source>
</evidence>
<keyword evidence="2" id="KW-1185">Reference proteome</keyword>
<feature type="chain" id="PRO_5008147493" evidence="1">
    <location>
        <begin position="30"/>
        <end position="144"/>
    </location>
</feature>
<reference evidence="3" key="3">
    <citation type="submission" date="2016-06" db="UniProtKB">
        <authorList>
            <consortium name="WormBaseParasite"/>
        </authorList>
    </citation>
    <scope>IDENTIFICATION</scope>
</reference>
<evidence type="ECO:0000256" key="1">
    <source>
        <dbReference type="SAM" id="SignalP"/>
    </source>
</evidence>
<feature type="signal peptide" evidence="1">
    <location>
        <begin position="1"/>
        <end position="29"/>
    </location>
</feature>